<sequence>MSNHLAIATVTTALKTLVSKYAIEAVPSAHVSTSNPRTLGSGTLVRGVNIYLYLVTPNPTLRNDHVPTRRPNGSLLAVPRVAMDLHYLFTFYGDEDRLEPQLLLGSVAATLNRIPILTPSLIREAIDSHPSLLHGSNLDQQESQLTVTPSRLDAETLSKMWSVLYQVPYLLSVAYECGPVLVDSDVVATANRLVEKVVPSPKPKAS</sequence>
<evidence type="ECO:0000313" key="3">
    <source>
        <dbReference type="Proteomes" id="UP000267003"/>
    </source>
</evidence>
<organism evidence="2 3">
    <name type="scientific">Corallococcus aberystwythensis</name>
    <dbReference type="NCBI Taxonomy" id="2316722"/>
    <lineage>
        <taxon>Bacteria</taxon>
        <taxon>Pseudomonadati</taxon>
        <taxon>Myxococcota</taxon>
        <taxon>Myxococcia</taxon>
        <taxon>Myxococcales</taxon>
        <taxon>Cystobacterineae</taxon>
        <taxon>Myxococcaceae</taxon>
        <taxon>Corallococcus</taxon>
    </lineage>
</organism>
<evidence type="ECO:0000313" key="2">
    <source>
        <dbReference type="EMBL" id="RKH54934.1"/>
    </source>
</evidence>
<dbReference type="RefSeq" id="WP_120560151.1">
    <property type="nucleotide sequence ID" value="NZ_RAWK01000358.1"/>
</dbReference>
<feature type="domain" description="Pvc16 N-terminal" evidence="1">
    <location>
        <begin position="9"/>
        <end position="195"/>
    </location>
</feature>
<evidence type="ECO:0000259" key="1">
    <source>
        <dbReference type="Pfam" id="PF14065"/>
    </source>
</evidence>
<dbReference type="InterPro" id="IPR025351">
    <property type="entry name" value="Pvc16_N"/>
</dbReference>
<keyword evidence="3" id="KW-1185">Reference proteome</keyword>
<name>A0A3A8PTX5_9BACT</name>
<reference evidence="3" key="1">
    <citation type="submission" date="2018-09" db="EMBL/GenBank/DDBJ databases">
        <authorList>
            <person name="Livingstone P.G."/>
            <person name="Whitworth D.E."/>
        </authorList>
    </citation>
    <scope>NUCLEOTIDE SEQUENCE [LARGE SCALE GENOMIC DNA]</scope>
    <source>
        <strain evidence="3">AB050A</strain>
    </source>
</reference>
<accession>A0A3A8PTX5</accession>
<gene>
    <name evidence="2" type="ORF">D7W81_37380</name>
</gene>
<dbReference type="Proteomes" id="UP000267003">
    <property type="component" value="Unassembled WGS sequence"/>
</dbReference>
<comment type="caution">
    <text evidence="2">The sequence shown here is derived from an EMBL/GenBank/DDBJ whole genome shotgun (WGS) entry which is preliminary data.</text>
</comment>
<dbReference type="Pfam" id="PF14065">
    <property type="entry name" value="Pvc16_N"/>
    <property type="match status" value="1"/>
</dbReference>
<dbReference type="EMBL" id="RAWK01000358">
    <property type="protein sequence ID" value="RKH54934.1"/>
    <property type="molecule type" value="Genomic_DNA"/>
</dbReference>
<protein>
    <submittedName>
        <fullName evidence="2">DUF4255 domain-containing protein</fullName>
    </submittedName>
</protein>
<dbReference type="OrthoDB" id="527247at2"/>
<dbReference type="AlphaFoldDB" id="A0A3A8PTX5"/>
<proteinExistence type="predicted"/>